<protein>
    <submittedName>
        <fullName evidence="1">Uncharacterized protein</fullName>
    </submittedName>
</protein>
<accession>A0ACB9ADG4</accession>
<reference evidence="2" key="1">
    <citation type="journal article" date="2022" name="Mol. Ecol. Resour.">
        <title>The genomes of chicory, endive, great burdock and yacon provide insights into Asteraceae palaeo-polyploidization history and plant inulin production.</title>
        <authorList>
            <person name="Fan W."/>
            <person name="Wang S."/>
            <person name="Wang H."/>
            <person name="Wang A."/>
            <person name="Jiang F."/>
            <person name="Liu H."/>
            <person name="Zhao H."/>
            <person name="Xu D."/>
            <person name="Zhang Y."/>
        </authorList>
    </citation>
    <scope>NUCLEOTIDE SEQUENCE [LARGE SCALE GENOMIC DNA]</scope>
    <source>
        <strain evidence="2">cv. Punajuju</strain>
    </source>
</reference>
<evidence type="ECO:0000313" key="2">
    <source>
        <dbReference type="Proteomes" id="UP001055811"/>
    </source>
</evidence>
<dbReference type="Proteomes" id="UP001055811">
    <property type="component" value="Linkage Group LG07"/>
</dbReference>
<comment type="caution">
    <text evidence="1">The sequence shown here is derived from an EMBL/GenBank/DDBJ whole genome shotgun (WGS) entry which is preliminary data.</text>
</comment>
<reference evidence="1 2" key="2">
    <citation type="journal article" date="2022" name="Mol. Ecol. Resour.">
        <title>The genomes of chicory, endive, great burdock and yacon provide insights into Asteraceae paleo-polyploidization history and plant inulin production.</title>
        <authorList>
            <person name="Fan W."/>
            <person name="Wang S."/>
            <person name="Wang H."/>
            <person name="Wang A."/>
            <person name="Jiang F."/>
            <person name="Liu H."/>
            <person name="Zhao H."/>
            <person name="Xu D."/>
            <person name="Zhang Y."/>
        </authorList>
    </citation>
    <scope>NUCLEOTIDE SEQUENCE [LARGE SCALE GENOMIC DNA]</scope>
    <source>
        <strain evidence="2">cv. Punajuju</strain>
        <tissue evidence="1">Leaves</tissue>
    </source>
</reference>
<keyword evidence="2" id="KW-1185">Reference proteome</keyword>
<dbReference type="EMBL" id="CM042015">
    <property type="protein sequence ID" value="KAI3707990.1"/>
    <property type="molecule type" value="Genomic_DNA"/>
</dbReference>
<organism evidence="1 2">
    <name type="scientific">Cichorium intybus</name>
    <name type="common">Chicory</name>
    <dbReference type="NCBI Taxonomy" id="13427"/>
    <lineage>
        <taxon>Eukaryota</taxon>
        <taxon>Viridiplantae</taxon>
        <taxon>Streptophyta</taxon>
        <taxon>Embryophyta</taxon>
        <taxon>Tracheophyta</taxon>
        <taxon>Spermatophyta</taxon>
        <taxon>Magnoliopsida</taxon>
        <taxon>eudicotyledons</taxon>
        <taxon>Gunneridae</taxon>
        <taxon>Pentapetalae</taxon>
        <taxon>asterids</taxon>
        <taxon>campanulids</taxon>
        <taxon>Asterales</taxon>
        <taxon>Asteraceae</taxon>
        <taxon>Cichorioideae</taxon>
        <taxon>Cichorieae</taxon>
        <taxon>Cichoriinae</taxon>
        <taxon>Cichorium</taxon>
    </lineage>
</organism>
<name>A0ACB9ADG4_CICIN</name>
<gene>
    <name evidence="1" type="ORF">L2E82_36973</name>
</gene>
<sequence length="73" mass="8112">MERCRPVDCNTSSDGLKRCETGGETGYSGGHRGFSGGGSQRRFGWGRKKGAGVRVEFGRRRREKKCPVKSRFT</sequence>
<proteinExistence type="predicted"/>
<evidence type="ECO:0000313" key="1">
    <source>
        <dbReference type="EMBL" id="KAI3707990.1"/>
    </source>
</evidence>